<keyword evidence="5" id="KW-1185">Reference proteome</keyword>
<gene>
    <name evidence="4" type="ORF">DES51_105230</name>
</gene>
<dbReference type="RefSeq" id="WP_022937133.1">
    <property type="nucleotide sequence ID" value="NZ_CABKRQ010000002.1"/>
</dbReference>
<feature type="domain" description="DnaB/C C-terminal" evidence="2">
    <location>
        <begin position="185"/>
        <end position="255"/>
    </location>
</feature>
<evidence type="ECO:0000256" key="1">
    <source>
        <dbReference type="ARBA" id="ARBA00093462"/>
    </source>
</evidence>
<dbReference type="Pfam" id="PF14297">
    <property type="entry name" value="Lin1244_N"/>
    <property type="match status" value="1"/>
</dbReference>
<dbReference type="OrthoDB" id="9770238at2"/>
<dbReference type="Proteomes" id="UP000247612">
    <property type="component" value="Unassembled WGS sequence"/>
</dbReference>
<dbReference type="PANTHER" id="PTHR39196:SF1">
    <property type="entry name" value="PRIMOSOME, DNAD SUBUNIT"/>
    <property type="match status" value="1"/>
</dbReference>
<sequence length="317" mass="36556">MAGKPKKKLDYAGWSVDLFDNDTKMDKLLDAQGWNGFGIYFYLCQKAYGSEGYFYKWGYDDCASTARKMGGGIGSGTVKETVDYCLQIGLFDKGLFDRWGVLTSKGIQRRYWAVASERRDKTVYMEYWLLQDEECKGCFKVALFDNYELANEHVDLANDHVKSLKESKVNKSKVKKSNERLKNIFETFEISFGNPLSQLELQTLHDWLNTFNDEVVLLALETAISKKAKSFKYINKVLADWQAAGIKDAESAKQHMKKRQKGTVYQKTAVPIPDWYKEQQQEIESSDDEELTPEQVEQLKAELAEMWKEEHISKKGK</sequence>
<dbReference type="InterPro" id="IPR006343">
    <property type="entry name" value="DnaB/C_C"/>
</dbReference>
<proteinExistence type="inferred from homology"/>
<dbReference type="NCBIfam" id="TIGR01446">
    <property type="entry name" value="DnaD_dom"/>
    <property type="match status" value="1"/>
</dbReference>
<dbReference type="PANTHER" id="PTHR39196">
    <property type="entry name" value="PRIMOSOME, DNAD SUBUNIT"/>
    <property type="match status" value="1"/>
</dbReference>
<dbReference type="AlphaFoldDB" id="A0A318KVQ9"/>
<dbReference type="STRING" id="1034346.GCA_000313565_00822"/>
<evidence type="ECO:0000259" key="2">
    <source>
        <dbReference type="Pfam" id="PF07261"/>
    </source>
</evidence>
<name>A0A318KVQ9_9FIRM</name>
<organism evidence="4 5">
    <name type="scientific">Dielma fastidiosa</name>
    <dbReference type="NCBI Taxonomy" id="1034346"/>
    <lineage>
        <taxon>Bacteria</taxon>
        <taxon>Bacillati</taxon>
        <taxon>Bacillota</taxon>
        <taxon>Erysipelotrichia</taxon>
        <taxon>Erysipelotrichales</taxon>
        <taxon>Erysipelotrichaceae</taxon>
        <taxon>Dielma</taxon>
    </lineage>
</organism>
<reference evidence="4 5" key="1">
    <citation type="submission" date="2018-05" db="EMBL/GenBank/DDBJ databases">
        <title>Genomic Encyclopedia of Type Strains, Phase IV (KMG-IV): sequencing the most valuable type-strain genomes for metagenomic binning, comparative biology and taxonomic classification.</title>
        <authorList>
            <person name="Goeker M."/>
        </authorList>
    </citation>
    <scope>NUCLEOTIDE SEQUENCE [LARGE SCALE GENOMIC DNA]</scope>
    <source>
        <strain evidence="4 5">JC118</strain>
    </source>
</reference>
<evidence type="ECO:0000313" key="5">
    <source>
        <dbReference type="Proteomes" id="UP000247612"/>
    </source>
</evidence>
<comment type="caution">
    <text evidence="4">The sequence shown here is derived from an EMBL/GenBank/DDBJ whole genome shotgun (WGS) entry which is preliminary data.</text>
</comment>
<dbReference type="SUPFAM" id="SSF158499">
    <property type="entry name" value="DnaD domain-like"/>
    <property type="match status" value="1"/>
</dbReference>
<comment type="similarity">
    <text evidence="1">Belongs to the DnaB/DnaD family.</text>
</comment>
<dbReference type="Pfam" id="PF07261">
    <property type="entry name" value="DnaB_2"/>
    <property type="match status" value="1"/>
</dbReference>
<dbReference type="InterPro" id="IPR025400">
    <property type="entry name" value="Lin1244/Lin1753-like_N"/>
</dbReference>
<dbReference type="EMBL" id="QJKH01000005">
    <property type="protein sequence ID" value="PXX79756.1"/>
    <property type="molecule type" value="Genomic_DNA"/>
</dbReference>
<feature type="domain" description="Lin1244/Lin1753-like N-terminal" evidence="3">
    <location>
        <begin position="19"/>
        <end position="107"/>
    </location>
</feature>
<dbReference type="Gene3D" id="1.10.10.630">
    <property type="entry name" value="DnaD domain-like"/>
    <property type="match status" value="1"/>
</dbReference>
<protein>
    <submittedName>
        <fullName evidence="4">DnaD/phage-associated family protein</fullName>
    </submittedName>
</protein>
<evidence type="ECO:0000259" key="3">
    <source>
        <dbReference type="Pfam" id="PF14297"/>
    </source>
</evidence>
<accession>A0A318KVQ9</accession>
<dbReference type="InterPro" id="IPR034829">
    <property type="entry name" value="DnaD-like_sf"/>
</dbReference>
<evidence type="ECO:0000313" key="4">
    <source>
        <dbReference type="EMBL" id="PXX79756.1"/>
    </source>
</evidence>